<dbReference type="InterPro" id="IPR017871">
    <property type="entry name" value="ABC_transporter-like_CS"/>
</dbReference>
<organism evidence="6">
    <name type="scientific">freshwater metagenome</name>
    <dbReference type="NCBI Taxonomy" id="449393"/>
    <lineage>
        <taxon>unclassified sequences</taxon>
        <taxon>metagenomes</taxon>
        <taxon>ecological metagenomes</taxon>
    </lineage>
</organism>
<evidence type="ECO:0000259" key="3">
    <source>
        <dbReference type="PROSITE" id="PS50893"/>
    </source>
</evidence>
<dbReference type="PANTHER" id="PTHR24220:SF659">
    <property type="entry name" value="TRANSPORTER, PUTATIVE-RELATED"/>
    <property type="match status" value="1"/>
</dbReference>
<keyword evidence="2" id="KW-0067">ATP-binding</keyword>
<protein>
    <submittedName>
        <fullName evidence="6">Unannotated protein</fullName>
    </submittedName>
</protein>
<gene>
    <name evidence="4" type="ORF">UFOPK2754_02910</name>
    <name evidence="5" type="ORF">UFOPK3139_03403</name>
    <name evidence="6" type="ORF">UFOPK3543_02853</name>
    <name evidence="7" type="ORF">UFOPK3967_02817</name>
</gene>
<feature type="domain" description="ABC transporter" evidence="3">
    <location>
        <begin position="5"/>
        <end position="248"/>
    </location>
</feature>
<name>A0A6J7ITX8_9ZZZZ</name>
<dbReference type="SUPFAM" id="SSF52540">
    <property type="entry name" value="P-loop containing nucleoside triphosphate hydrolases"/>
    <property type="match status" value="1"/>
</dbReference>
<accession>A0A6J7ITX8</accession>
<reference evidence="6" key="1">
    <citation type="submission" date="2020-05" db="EMBL/GenBank/DDBJ databases">
        <authorList>
            <person name="Chiriac C."/>
            <person name="Salcher M."/>
            <person name="Ghai R."/>
            <person name="Kavagutti S V."/>
        </authorList>
    </citation>
    <scope>NUCLEOTIDE SEQUENCE</scope>
</reference>
<evidence type="ECO:0000256" key="2">
    <source>
        <dbReference type="ARBA" id="ARBA00022840"/>
    </source>
</evidence>
<evidence type="ECO:0000313" key="4">
    <source>
        <dbReference type="EMBL" id="CAB4767677.1"/>
    </source>
</evidence>
<dbReference type="GO" id="GO:0016887">
    <property type="term" value="F:ATP hydrolysis activity"/>
    <property type="evidence" value="ECO:0007669"/>
    <property type="project" value="InterPro"/>
</dbReference>
<dbReference type="InterPro" id="IPR003593">
    <property type="entry name" value="AAA+_ATPase"/>
</dbReference>
<dbReference type="GO" id="GO:0005524">
    <property type="term" value="F:ATP binding"/>
    <property type="evidence" value="ECO:0007669"/>
    <property type="project" value="UniProtKB-KW"/>
</dbReference>
<dbReference type="GO" id="GO:0005886">
    <property type="term" value="C:plasma membrane"/>
    <property type="evidence" value="ECO:0007669"/>
    <property type="project" value="TreeGrafter"/>
</dbReference>
<dbReference type="PROSITE" id="PS50893">
    <property type="entry name" value="ABC_TRANSPORTER_2"/>
    <property type="match status" value="1"/>
</dbReference>
<sequence length="248" mass="26745">MTSILALHHVGVRFGDHMALVDVDVAIGPGERVALVGPSGAGKTTFLRLADRSVTPTSGTVATFGADRVPTGAADARAACRRVGTVHQHLHLVGPLRVVHNVNAGHLGRWTRRRALWSLVRPREVDAARAALDRLGIADKLGERTDRLSGGEQQRVALARLLVQDPELVLADEPVASLDPARAEEVMDLLCDVVAGRTRTLVVSLHDFDLARRRCDRLIGLRAGRVVFDAPAADVTDAMGHALYRIDR</sequence>
<evidence type="ECO:0000313" key="6">
    <source>
        <dbReference type="EMBL" id="CAB4934260.1"/>
    </source>
</evidence>
<keyword evidence="1" id="KW-0547">Nucleotide-binding</keyword>
<dbReference type="AlphaFoldDB" id="A0A6J7ITX8"/>
<dbReference type="SMART" id="SM00382">
    <property type="entry name" value="AAA"/>
    <property type="match status" value="1"/>
</dbReference>
<evidence type="ECO:0000313" key="7">
    <source>
        <dbReference type="EMBL" id="CAB5021877.1"/>
    </source>
</evidence>
<proteinExistence type="predicted"/>
<dbReference type="InterPro" id="IPR003439">
    <property type="entry name" value="ABC_transporter-like_ATP-bd"/>
</dbReference>
<dbReference type="GO" id="GO:0022857">
    <property type="term" value="F:transmembrane transporter activity"/>
    <property type="evidence" value="ECO:0007669"/>
    <property type="project" value="TreeGrafter"/>
</dbReference>
<dbReference type="PANTHER" id="PTHR24220">
    <property type="entry name" value="IMPORT ATP-BINDING PROTEIN"/>
    <property type="match status" value="1"/>
</dbReference>
<dbReference type="EMBL" id="CAFBMH010000164">
    <property type="protein sequence ID" value="CAB4934260.1"/>
    <property type="molecule type" value="Genomic_DNA"/>
</dbReference>
<dbReference type="EMBL" id="CAFABA010000273">
    <property type="protein sequence ID" value="CAB4836957.1"/>
    <property type="molecule type" value="Genomic_DNA"/>
</dbReference>
<dbReference type="Gene3D" id="3.40.50.300">
    <property type="entry name" value="P-loop containing nucleotide triphosphate hydrolases"/>
    <property type="match status" value="1"/>
</dbReference>
<evidence type="ECO:0000313" key="5">
    <source>
        <dbReference type="EMBL" id="CAB4836957.1"/>
    </source>
</evidence>
<dbReference type="InterPro" id="IPR027417">
    <property type="entry name" value="P-loop_NTPase"/>
</dbReference>
<dbReference type="PROSITE" id="PS00211">
    <property type="entry name" value="ABC_TRANSPORTER_1"/>
    <property type="match status" value="1"/>
</dbReference>
<dbReference type="EMBL" id="CAEZYR010000157">
    <property type="protein sequence ID" value="CAB4767677.1"/>
    <property type="molecule type" value="Genomic_DNA"/>
</dbReference>
<dbReference type="InterPro" id="IPR015854">
    <property type="entry name" value="ABC_transpr_LolD-like"/>
</dbReference>
<evidence type="ECO:0000256" key="1">
    <source>
        <dbReference type="ARBA" id="ARBA00022741"/>
    </source>
</evidence>
<dbReference type="EMBL" id="CAFBOS010000248">
    <property type="protein sequence ID" value="CAB5021877.1"/>
    <property type="molecule type" value="Genomic_DNA"/>
</dbReference>
<dbReference type="Pfam" id="PF00005">
    <property type="entry name" value="ABC_tran"/>
    <property type="match status" value="1"/>
</dbReference>